<name>A0ABW5EVF7_9BURK</name>
<feature type="compositionally biased region" description="Basic and acidic residues" evidence="2">
    <location>
        <begin position="399"/>
        <end position="413"/>
    </location>
</feature>
<dbReference type="Proteomes" id="UP001597287">
    <property type="component" value="Unassembled WGS sequence"/>
</dbReference>
<feature type="region of interest" description="Disordered" evidence="2">
    <location>
        <begin position="393"/>
        <end position="413"/>
    </location>
</feature>
<dbReference type="EMBL" id="JBHUIG010000037">
    <property type="protein sequence ID" value="MFD2322097.1"/>
    <property type="molecule type" value="Genomic_DNA"/>
</dbReference>
<dbReference type="RefSeq" id="WP_380109932.1">
    <property type="nucleotide sequence ID" value="NZ_JBHSIH010000001.1"/>
</dbReference>
<reference evidence="4" key="1">
    <citation type="journal article" date="2019" name="Int. J. Syst. Evol. Microbiol.">
        <title>The Global Catalogue of Microorganisms (GCM) 10K type strain sequencing project: providing services to taxonomists for standard genome sequencing and annotation.</title>
        <authorList>
            <consortium name="The Broad Institute Genomics Platform"/>
            <consortium name="The Broad Institute Genome Sequencing Center for Infectious Disease"/>
            <person name="Wu L."/>
            <person name="Ma J."/>
        </authorList>
    </citation>
    <scope>NUCLEOTIDE SEQUENCE [LARGE SCALE GENOMIC DNA]</scope>
    <source>
        <strain evidence="4">CCUG 62793</strain>
    </source>
</reference>
<gene>
    <name evidence="3" type="ORF">ACFSPV_25800</name>
</gene>
<evidence type="ECO:0000256" key="2">
    <source>
        <dbReference type="SAM" id="MobiDB-lite"/>
    </source>
</evidence>
<protein>
    <submittedName>
        <fullName evidence="3">Uncharacterized protein</fullName>
    </submittedName>
</protein>
<keyword evidence="1" id="KW-0175">Coiled coil</keyword>
<feature type="coiled-coil region" evidence="1">
    <location>
        <begin position="133"/>
        <end position="165"/>
    </location>
</feature>
<proteinExistence type="predicted"/>
<keyword evidence="4" id="KW-1185">Reference proteome</keyword>
<accession>A0ABW5EVF7</accession>
<evidence type="ECO:0000313" key="3">
    <source>
        <dbReference type="EMBL" id="MFD2322097.1"/>
    </source>
</evidence>
<evidence type="ECO:0000313" key="4">
    <source>
        <dbReference type="Proteomes" id="UP001597287"/>
    </source>
</evidence>
<sequence>MRLRTLCPLLLLVHQAYIHGSKIKEKIKGNETMSRADEYRYQIQRQRKQELDRQRVRETTRPFLERYRSVLNDVASQGLGDVIPAEFRELSSDLQRMEALLESDPFAARDMSRSLGGRFHGLPRFAREQRRSRQEAELAAAEAFRNAQQAEVERQLQVKAELEAAWREGLSGWSTPVALNAAFAELQKLRERLLGNAANNMTSAQISAALREVRQRYEVDAERQLQEMKNRVQREAVTDVLTLQREQLEQEANKDGGERAAKLREALAHAIGLAPAEQAEALNQLVQEQDEAAVDESQRREVVRAVYQSLQQAGFVVDGPEHLVSEGEDQVLIRARRPAGAQADFRVNLSGHLSYKFHQYKGKTCEKDVAPVMATLQDAYGISLSDKRVIWVNPDDQDQDARPYPDATQERSK</sequence>
<organism evidence="3 4">
    <name type="scientific">Delftia deserti</name>
    <dbReference type="NCBI Taxonomy" id="1651218"/>
    <lineage>
        <taxon>Bacteria</taxon>
        <taxon>Pseudomonadati</taxon>
        <taxon>Pseudomonadota</taxon>
        <taxon>Betaproteobacteria</taxon>
        <taxon>Burkholderiales</taxon>
        <taxon>Comamonadaceae</taxon>
        <taxon>Delftia</taxon>
    </lineage>
</organism>
<evidence type="ECO:0000256" key="1">
    <source>
        <dbReference type="SAM" id="Coils"/>
    </source>
</evidence>
<comment type="caution">
    <text evidence="3">The sequence shown here is derived from an EMBL/GenBank/DDBJ whole genome shotgun (WGS) entry which is preliminary data.</text>
</comment>